<dbReference type="GO" id="GO:0042129">
    <property type="term" value="P:regulation of T cell proliferation"/>
    <property type="evidence" value="ECO:0007669"/>
    <property type="project" value="InterPro"/>
</dbReference>
<name>A0A8T2IQI3_9PIPI</name>
<dbReference type="PANTHER" id="PTHR11494">
    <property type="entry name" value="CYTOTOXIC T-LYMPHOCYTE PROTEIN"/>
    <property type="match status" value="1"/>
</dbReference>
<keyword evidence="11" id="KW-1185">Reference proteome</keyword>
<keyword evidence="3" id="KW-0732">Signal</keyword>
<keyword evidence="8" id="KW-0393">Immunoglobulin domain</keyword>
<evidence type="ECO:0000256" key="3">
    <source>
        <dbReference type="ARBA" id="ARBA00022729"/>
    </source>
</evidence>
<dbReference type="EMBL" id="JAACNH010000009">
    <property type="protein sequence ID" value="KAG8432731.1"/>
    <property type="molecule type" value="Genomic_DNA"/>
</dbReference>
<keyword evidence="2 9" id="KW-0812">Transmembrane</keyword>
<comment type="subcellular location">
    <subcellularLocation>
        <location evidence="1">Membrane</location>
        <topology evidence="1">Single-pass type I membrane protein</topology>
    </subcellularLocation>
</comment>
<evidence type="ECO:0000256" key="8">
    <source>
        <dbReference type="ARBA" id="ARBA00023319"/>
    </source>
</evidence>
<keyword evidence="4 9" id="KW-1133">Transmembrane helix</keyword>
<dbReference type="AlphaFoldDB" id="A0A8T2IQI3"/>
<evidence type="ECO:0000256" key="2">
    <source>
        <dbReference type="ARBA" id="ARBA00022692"/>
    </source>
</evidence>
<comment type="caution">
    <text evidence="10">The sequence shown here is derived from an EMBL/GenBank/DDBJ whole genome shotgun (WGS) entry which is preliminary data.</text>
</comment>
<feature type="transmembrane region" description="Helical" evidence="9">
    <location>
        <begin position="136"/>
        <end position="162"/>
    </location>
</feature>
<organism evidence="10 11">
    <name type="scientific">Hymenochirus boettgeri</name>
    <name type="common">Congo dwarf clawed frog</name>
    <dbReference type="NCBI Taxonomy" id="247094"/>
    <lineage>
        <taxon>Eukaryota</taxon>
        <taxon>Metazoa</taxon>
        <taxon>Chordata</taxon>
        <taxon>Craniata</taxon>
        <taxon>Vertebrata</taxon>
        <taxon>Euteleostomi</taxon>
        <taxon>Amphibia</taxon>
        <taxon>Batrachia</taxon>
        <taxon>Anura</taxon>
        <taxon>Pipoidea</taxon>
        <taxon>Pipidae</taxon>
        <taxon>Pipinae</taxon>
        <taxon>Hymenochirus</taxon>
    </lineage>
</organism>
<dbReference type="Gene3D" id="2.60.40.10">
    <property type="entry name" value="Immunoglobulins"/>
    <property type="match status" value="1"/>
</dbReference>
<evidence type="ECO:0000256" key="9">
    <source>
        <dbReference type="SAM" id="Phobius"/>
    </source>
</evidence>
<dbReference type="Proteomes" id="UP000812440">
    <property type="component" value="Chromosome 9"/>
</dbReference>
<evidence type="ECO:0000256" key="7">
    <source>
        <dbReference type="ARBA" id="ARBA00023180"/>
    </source>
</evidence>
<dbReference type="PANTHER" id="PTHR11494:SF7">
    <property type="entry name" value="T-CELL-SPECIFIC SURFACE GLYCOPROTEIN CD28"/>
    <property type="match status" value="1"/>
</dbReference>
<evidence type="ECO:0000256" key="1">
    <source>
        <dbReference type="ARBA" id="ARBA00004479"/>
    </source>
</evidence>
<evidence type="ECO:0000256" key="6">
    <source>
        <dbReference type="ARBA" id="ARBA00023157"/>
    </source>
</evidence>
<keyword evidence="5 9" id="KW-0472">Membrane</keyword>
<reference evidence="10" key="1">
    <citation type="thesis" date="2020" institute="ProQuest LLC" country="789 East Eisenhower Parkway, Ann Arbor, MI, USA">
        <title>Comparative Genomics and Chromosome Evolution.</title>
        <authorList>
            <person name="Mudd A.B."/>
        </authorList>
    </citation>
    <scope>NUCLEOTIDE SEQUENCE</scope>
    <source>
        <strain evidence="10">Female2</strain>
        <tissue evidence="10">Blood</tissue>
    </source>
</reference>
<keyword evidence="7" id="KW-0325">Glycoprotein</keyword>
<dbReference type="InterPro" id="IPR040216">
    <property type="entry name" value="CTLA4/CD28"/>
</dbReference>
<keyword evidence="6" id="KW-1015">Disulfide bond</keyword>
<proteinExistence type="predicted"/>
<accession>A0A8T2IQI3</accession>
<dbReference type="OrthoDB" id="8654606at2759"/>
<evidence type="ECO:0000313" key="11">
    <source>
        <dbReference type="Proteomes" id="UP000812440"/>
    </source>
</evidence>
<dbReference type="InterPro" id="IPR013783">
    <property type="entry name" value="Ig-like_fold"/>
</dbReference>
<protein>
    <recommendedName>
        <fullName evidence="12">T-cell-specific surface glycoprotein CD28</fullName>
    </recommendedName>
</protein>
<dbReference type="GO" id="GO:0050852">
    <property type="term" value="P:T cell receptor signaling pathway"/>
    <property type="evidence" value="ECO:0007669"/>
    <property type="project" value="TreeGrafter"/>
</dbReference>
<evidence type="ECO:0008006" key="12">
    <source>
        <dbReference type="Google" id="ProtNLM"/>
    </source>
</evidence>
<gene>
    <name evidence="10" type="ORF">GDO86_017100</name>
</gene>
<evidence type="ECO:0000256" key="5">
    <source>
        <dbReference type="ARBA" id="ARBA00023136"/>
    </source>
</evidence>
<sequence length="199" mass="22786">MVHTVHDVAAENQLKPVLKTFKTINLTFISNFTDKTEFQVSLLRGVKRSITFCKGSFNSSYQLFMFDDSYIKCTGIPTESNITFQLSGLNENHTDIYFLKKEGMYPPPYTCHQDDSTVIHVKEEFFKANCSDPQSVWPLLVTIIVTGSYSVGITAALLCYILKKANKNRILQSEYINVVPRRPKSHQPYAQTPMYSQHR</sequence>
<evidence type="ECO:0000256" key="4">
    <source>
        <dbReference type="ARBA" id="ARBA00022989"/>
    </source>
</evidence>
<evidence type="ECO:0000313" key="10">
    <source>
        <dbReference type="EMBL" id="KAG8432731.1"/>
    </source>
</evidence>
<dbReference type="GO" id="GO:0009897">
    <property type="term" value="C:external side of plasma membrane"/>
    <property type="evidence" value="ECO:0007669"/>
    <property type="project" value="TreeGrafter"/>
</dbReference>